<dbReference type="InParanoid" id="A0A1E1JV57"/>
<dbReference type="Proteomes" id="UP000178129">
    <property type="component" value="Unassembled WGS sequence"/>
</dbReference>
<sequence length="383" mass="41913">MNPAIRDHPTSPCLTPDSTSTVEWSGVSGMILTPLINSSIPTFLFPVFASYKALRTSDPALLTPWLMYWVVLACALFVESWTGFILFWIPFYAWFRLGFLLYLILPQTQGAKVLYQSHVHPFLEENERSIDDFISSAHDRAKAAGYTYFKQAIELIKQHLLGLPPQEPSPPATPSTFSYTQNLLARFNLPSARPAFPTMPATNTATDFYSLLASAVTAATSRDPASASSQSRDLSNSGMLIPPSVSGEERLSFIAAQRERLSILLSALDKEANALQGHSVKPSTPRQVPSMFFDGSSGSEQEERPISSMSGLTSRKSEADFEKIEAESGAEEVETVRRQIQRSSGSASWMPWSWGGKTDGPADTEMSGTHTPDDKGKSSGVDA</sequence>
<reference evidence="4" key="1">
    <citation type="submission" date="2016-03" db="EMBL/GenBank/DDBJ databases">
        <authorList>
            <person name="Ploux O."/>
        </authorList>
    </citation>
    <scope>NUCLEOTIDE SEQUENCE [LARGE SCALE GENOMIC DNA]</scope>
    <source>
        <strain evidence="4">UK7</strain>
    </source>
</reference>
<dbReference type="GO" id="GO:0016020">
    <property type="term" value="C:membrane"/>
    <property type="evidence" value="ECO:0007669"/>
    <property type="project" value="UniProtKB-SubCell"/>
</dbReference>
<comment type="subcellular location">
    <subcellularLocation>
        <location evidence="1">Membrane</location>
        <topology evidence="1">Multi-pass membrane protein</topology>
    </subcellularLocation>
</comment>
<dbReference type="InterPro" id="IPR004345">
    <property type="entry name" value="TB2_DP1_HVA22"/>
</dbReference>
<feature type="region of interest" description="Disordered" evidence="2">
    <location>
        <begin position="276"/>
        <end position="383"/>
    </location>
</feature>
<dbReference type="EMBL" id="FJUW01000003">
    <property type="protein sequence ID" value="CZS89612.1"/>
    <property type="molecule type" value="Genomic_DNA"/>
</dbReference>
<feature type="transmembrane region" description="Helical" evidence="1">
    <location>
        <begin position="24"/>
        <end position="48"/>
    </location>
</feature>
<feature type="compositionally biased region" description="Basic and acidic residues" evidence="2">
    <location>
        <begin position="315"/>
        <end position="326"/>
    </location>
</feature>
<dbReference type="PANTHER" id="PTHR12300">
    <property type="entry name" value="HVA22-LIKE PROTEINS"/>
    <property type="match status" value="1"/>
</dbReference>
<dbReference type="AlphaFoldDB" id="A0A1E1JV57"/>
<organism evidence="3 4">
    <name type="scientific">Rhynchosporium graminicola</name>
    <dbReference type="NCBI Taxonomy" id="2792576"/>
    <lineage>
        <taxon>Eukaryota</taxon>
        <taxon>Fungi</taxon>
        <taxon>Dikarya</taxon>
        <taxon>Ascomycota</taxon>
        <taxon>Pezizomycotina</taxon>
        <taxon>Leotiomycetes</taxon>
        <taxon>Helotiales</taxon>
        <taxon>Ploettnerulaceae</taxon>
        <taxon>Rhynchosporium</taxon>
    </lineage>
</organism>
<gene>
    <name evidence="3" type="ORF">RCO7_02504</name>
</gene>
<dbReference type="STRING" id="914237.A0A1E1JV57"/>
<dbReference type="Pfam" id="PF03134">
    <property type="entry name" value="TB2_DP1_HVA22"/>
    <property type="match status" value="1"/>
</dbReference>
<accession>A0A1E1JV57</accession>
<evidence type="ECO:0000256" key="2">
    <source>
        <dbReference type="SAM" id="MobiDB-lite"/>
    </source>
</evidence>
<evidence type="ECO:0000313" key="4">
    <source>
        <dbReference type="Proteomes" id="UP000178129"/>
    </source>
</evidence>
<dbReference type="PANTHER" id="PTHR12300:SF177">
    <property type="entry name" value="PROTEIN YOP1"/>
    <property type="match status" value="1"/>
</dbReference>
<keyword evidence="1" id="KW-0812">Transmembrane</keyword>
<comment type="caution">
    <text evidence="3">The sequence shown here is derived from an EMBL/GenBank/DDBJ whole genome shotgun (WGS) entry which is preliminary data.</text>
</comment>
<proteinExistence type="inferred from homology"/>
<feature type="region of interest" description="Disordered" evidence="2">
    <location>
        <begin position="220"/>
        <end position="241"/>
    </location>
</feature>
<name>A0A1E1JV57_9HELO</name>
<keyword evidence="1" id="KW-0472">Membrane</keyword>
<comment type="similarity">
    <text evidence="1">Belongs to the DP1 family.</text>
</comment>
<comment type="caution">
    <text evidence="1">Lacks conserved residue(s) required for the propagation of feature annotation.</text>
</comment>
<keyword evidence="1" id="KW-1133">Transmembrane helix</keyword>
<keyword evidence="3" id="KW-0675">Receptor</keyword>
<feature type="compositionally biased region" description="Polar residues" evidence="2">
    <location>
        <begin position="226"/>
        <end position="238"/>
    </location>
</feature>
<evidence type="ECO:0000313" key="3">
    <source>
        <dbReference type="EMBL" id="CZS89612.1"/>
    </source>
</evidence>
<protein>
    <recommendedName>
        <fullName evidence="1">Protein YOP1</fullName>
    </recommendedName>
</protein>
<evidence type="ECO:0000256" key="1">
    <source>
        <dbReference type="RuleBase" id="RU362006"/>
    </source>
</evidence>
<keyword evidence="4" id="KW-1185">Reference proteome</keyword>